<feature type="compositionally biased region" description="Basic and acidic residues" evidence="1">
    <location>
        <begin position="67"/>
        <end position="82"/>
    </location>
</feature>
<evidence type="ECO:0000313" key="4">
    <source>
        <dbReference type="Proteomes" id="UP000027120"/>
    </source>
</evidence>
<protein>
    <recommendedName>
        <fullName evidence="2">Small-subunit processome Utp12 domain-containing protein</fullName>
    </recommendedName>
</protein>
<evidence type="ECO:0000256" key="1">
    <source>
        <dbReference type="SAM" id="MobiDB-lite"/>
    </source>
</evidence>
<accession>A0A067DHI0</accession>
<evidence type="ECO:0000313" key="3">
    <source>
        <dbReference type="EMBL" id="KDO42303.1"/>
    </source>
</evidence>
<organism evidence="3 4">
    <name type="scientific">Citrus sinensis</name>
    <name type="common">Sweet orange</name>
    <name type="synonym">Citrus aurantium var. sinensis</name>
    <dbReference type="NCBI Taxonomy" id="2711"/>
    <lineage>
        <taxon>Eukaryota</taxon>
        <taxon>Viridiplantae</taxon>
        <taxon>Streptophyta</taxon>
        <taxon>Embryophyta</taxon>
        <taxon>Tracheophyta</taxon>
        <taxon>Spermatophyta</taxon>
        <taxon>Magnoliopsida</taxon>
        <taxon>eudicotyledons</taxon>
        <taxon>Gunneridae</taxon>
        <taxon>Pentapetalae</taxon>
        <taxon>rosids</taxon>
        <taxon>malvids</taxon>
        <taxon>Sapindales</taxon>
        <taxon>Rutaceae</taxon>
        <taxon>Aurantioideae</taxon>
        <taxon>Citrus</taxon>
    </lineage>
</organism>
<sequence length="100" mass="11636">VHHHQLITTPSARPALTVLKDILYARVKECKDTLGFNLAAMDHLKQLMALRSDALFRDAKAKLQEIRSRQSKRLEAMTETKAERRKRKKQKKSSDIHAWM</sequence>
<feature type="region of interest" description="Disordered" evidence="1">
    <location>
        <begin position="67"/>
        <end position="100"/>
    </location>
</feature>
<keyword evidence="4" id="KW-1185">Reference proteome</keyword>
<feature type="domain" description="Small-subunit processome Utp12" evidence="2">
    <location>
        <begin position="1"/>
        <end position="46"/>
    </location>
</feature>
<name>A0A067DHI0_CITSI</name>
<proteinExistence type="predicted"/>
<evidence type="ECO:0000259" key="2">
    <source>
        <dbReference type="Pfam" id="PF04003"/>
    </source>
</evidence>
<feature type="non-terminal residue" evidence="3">
    <location>
        <position position="1"/>
    </location>
</feature>
<reference evidence="3 4" key="1">
    <citation type="submission" date="2014-04" db="EMBL/GenBank/DDBJ databases">
        <authorList>
            <consortium name="International Citrus Genome Consortium"/>
            <person name="Gmitter F."/>
            <person name="Chen C."/>
            <person name="Farmerie W."/>
            <person name="Harkins T."/>
            <person name="Desany B."/>
            <person name="Mohiuddin M."/>
            <person name="Kodira C."/>
            <person name="Borodovsky M."/>
            <person name="Lomsadze A."/>
            <person name="Burns P."/>
            <person name="Jenkins J."/>
            <person name="Prochnik S."/>
            <person name="Shu S."/>
            <person name="Chapman J."/>
            <person name="Pitluck S."/>
            <person name="Schmutz J."/>
            <person name="Rokhsar D."/>
        </authorList>
    </citation>
    <scope>NUCLEOTIDE SEQUENCE</scope>
</reference>
<dbReference type="EMBL" id="KK785497">
    <property type="protein sequence ID" value="KDO42303.1"/>
    <property type="molecule type" value="Genomic_DNA"/>
</dbReference>
<dbReference type="InterPro" id="IPR007148">
    <property type="entry name" value="SSU_processome_Utp12"/>
</dbReference>
<dbReference type="Pfam" id="PF04003">
    <property type="entry name" value="Utp12"/>
    <property type="match status" value="1"/>
</dbReference>
<dbReference type="Proteomes" id="UP000027120">
    <property type="component" value="Unassembled WGS sequence"/>
</dbReference>
<gene>
    <name evidence="3" type="ORF">CISIN_1g0046872mg</name>
</gene>
<dbReference type="STRING" id="2711.A0A067DHI0"/>
<dbReference type="AlphaFoldDB" id="A0A067DHI0"/>